<accession>A0A0R3QCW9</accession>
<evidence type="ECO:0000313" key="1">
    <source>
        <dbReference type="WBParaSite" id="BTMF_0000419901-mRNA-1"/>
    </source>
</evidence>
<proteinExistence type="predicted"/>
<organism evidence="1">
    <name type="scientific">Brugia timori</name>
    <dbReference type="NCBI Taxonomy" id="42155"/>
    <lineage>
        <taxon>Eukaryota</taxon>
        <taxon>Metazoa</taxon>
        <taxon>Ecdysozoa</taxon>
        <taxon>Nematoda</taxon>
        <taxon>Chromadorea</taxon>
        <taxon>Rhabditida</taxon>
        <taxon>Spirurina</taxon>
        <taxon>Spiruromorpha</taxon>
        <taxon>Filarioidea</taxon>
        <taxon>Onchocercidae</taxon>
        <taxon>Brugia</taxon>
    </lineage>
</organism>
<name>A0A0R3QCW9_9BILA</name>
<protein>
    <submittedName>
        <fullName evidence="1">Ovule protein</fullName>
    </submittedName>
</protein>
<dbReference type="AlphaFoldDB" id="A0A0R3QCW9"/>
<dbReference type="WBParaSite" id="BTMF_0000419901-mRNA-1">
    <property type="protein sequence ID" value="BTMF_0000419901-mRNA-1"/>
    <property type="gene ID" value="BTMF_0000419901"/>
</dbReference>
<sequence length="116" mass="12831">LKELSSSSISDNVSPSNERDMRFLYQPSFSVIPVCRLTTSPSKTAFCSSYLKLIMLQSLHSKCMLSNSTLSGSAGTSSGIFSTPESISRTHMLPEKFVLIWYLRNINPLQKAPVLP</sequence>
<reference evidence="1" key="1">
    <citation type="submission" date="2017-02" db="UniProtKB">
        <authorList>
            <consortium name="WormBaseParasite"/>
        </authorList>
    </citation>
    <scope>IDENTIFICATION</scope>
</reference>